<sequence>MRLGLGLGIVRSTGTVLAPPPGYVFVVDSDGFILVDSDGAFLIDKA</sequence>
<proteinExistence type="predicted"/>
<protein>
    <submittedName>
        <fullName evidence="1">Uncharacterized protein</fullName>
    </submittedName>
</protein>
<name>A0A939MGD5_9BRAD</name>
<dbReference type="Proteomes" id="UP000664702">
    <property type="component" value="Chromosome"/>
</dbReference>
<evidence type="ECO:0000313" key="1">
    <source>
        <dbReference type="EMBL" id="MBO1865607.1"/>
    </source>
</evidence>
<dbReference type="KEGG" id="bban:J4G43_031345"/>
<evidence type="ECO:0000313" key="3">
    <source>
        <dbReference type="Proteomes" id="UP000664702"/>
    </source>
</evidence>
<evidence type="ECO:0000313" key="2">
    <source>
        <dbReference type="EMBL" id="UEM09225.1"/>
    </source>
</evidence>
<gene>
    <name evidence="2" type="ORF">J4G43_031345</name>
    <name evidence="1" type="ORF">J4G43_33325</name>
</gene>
<dbReference type="RefSeq" id="WP_208087330.1">
    <property type="nucleotide sequence ID" value="NZ_CP086136.1"/>
</dbReference>
<dbReference type="AlphaFoldDB" id="A0A939MGD5"/>
<dbReference type="EMBL" id="JAGEMI010000001">
    <property type="protein sequence ID" value="MBO1865607.1"/>
    <property type="molecule type" value="Genomic_DNA"/>
</dbReference>
<dbReference type="EMBL" id="CP086136">
    <property type="protein sequence ID" value="UEM09225.1"/>
    <property type="molecule type" value="Genomic_DNA"/>
</dbReference>
<accession>A0A939MGD5</accession>
<reference evidence="1" key="1">
    <citation type="submission" date="2021-03" db="EMBL/GenBank/DDBJ databases">
        <title>Whole Genome Sequence of Bradyrhizobium sp. Strain 144S4.</title>
        <authorList>
            <person name="Bromfield E.S.P."/>
            <person name="Cloutier S."/>
        </authorList>
    </citation>
    <scope>NUCLEOTIDE SEQUENCE [LARGE SCALE GENOMIC DNA]</scope>
    <source>
        <strain evidence="1">144S4</strain>
    </source>
</reference>
<organism evidence="1">
    <name type="scientific">Bradyrhizobium barranii subsp. barranii</name>
    <dbReference type="NCBI Taxonomy" id="2823807"/>
    <lineage>
        <taxon>Bacteria</taxon>
        <taxon>Pseudomonadati</taxon>
        <taxon>Pseudomonadota</taxon>
        <taxon>Alphaproteobacteria</taxon>
        <taxon>Hyphomicrobiales</taxon>
        <taxon>Nitrobacteraceae</taxon>
        <taxon>Bradyrhizobium</taxon>
        <taxon>Bradyrhizobium barranii</taxon>
    </lineage>
</organism>
<reference evidence="2 3" key="2">
    <citation type="journal article" date="2022" name="Int. J. Syst. Evol. Microbiol.">
        <title>Strains of Bradyrhizobium barranii sp. nov. associated with legumes native to Canada are symbionts of soybeans and belong to different subspecies (subsp. barranii subsp. nov. and subsp. apii subsp. nov.) and symbiovars (sv. glycinearum and sv. septentrionale).</title>
        <authorList>
            <person name="Bromfield E.S.P."/>
            <person name="Cloutier S."/>
            <person name="Wasai-Hara S."/>
            <person name="Minamisawa K."/>
        </authorList>
    </citation>
    <scope>NUCLEOTIDE SEQUENCE [LARGE SCALE GENOMIC DNA]</scope>
    <source>
        <strain evidence="2 3">144S4</strain>
    </source>
</reference>